<dbReference type="InterPro" id="IPR027417">
    <property type="entry name" value="P-loop_NTPase"/>
</dbReference>
<proteinExistence type="predicted"/>
<dbReference type="InterPro" id="IPR051316">
    <property type="entry name" value="Zinc-reg_GTPase_activator"/>
</dbReference>
<name>A0A3A9M7Q5_MORCA</name>
<protein>
    <submittedName>
        <fullName evidence="2">CobW/HypB/UreG, nucleotide-binding domain protein</fullName>
    </submittedName>
</protein>
<dbReference type="KEGG" id="mcat:MC25239_00103"/>
<gene>
    <name evidence="2" type="ORF">EJK53_0064</name>
</gene>
<dbReference type="GO" id="GO:0005737">
    <property type="term" value="C:cytoplasm"/>
    <property type="evidence" value="ECO:0007669"/>
    <property type="project" value="TreeGrafter"/>
</dbReference>
<reference evidence="2 3" key="1">
    <citation type="submission" date="2018-12" db="EMBL/GenBank/DDBJ databases">
        <title>Persistence of Moraxella catarrhalis in Chronic Obstructive Pulmonary Disease and Regulation of the Hag/MID Adhesin.</title>
        <authorList>
            <person name="Murphy T."/>
            <person name="Zhao X."/>
            <person name="Vyas G."/>
            <person name="Aluvathingal J."/>
            <person name="Nadendla S."/>
            <person name="Tallon L."/>
            <person name="Tettelin H."/>
        </authorList>
    </citation>
    <scope>NUCLEOTIDE SEQUENCE [LARGE SCALE GENOMIC DNA]</scope>
    <source>
        <strain evidence="2 3">46P58B1</strain>
    </source>
</reference>
<dbReference type="Proteomes" id="UP000280228">
    <property type="component" value="Chromosome"/>
</dbReference>
<sequence>MRPIHQIPTTLVTGFLGAGKTTLINALITHKSHQRWALLLNEFGQIGIDSALVTDDDIAIKEVNGGCICCTGQLPLQVALVRLINEHHPDRLIIEPTGLAHPNELLDQLSEPHWQTTLTLNAVICVLSAPQWQQEKYRTHDGYIAHVRHADIVAINRHDTLTDHERQALRAWIKSINEHAVIIDEAPLNQEIAEILLTTPHNAQKTTWRIRLTASNSMITQATDKTAKELNDLPYRYHERRAAHQVGGWRLPSTWQFDSYHLQKWLLSRPNYLRIKGVVHTLEGWLLINITPESINITDTTARDHSKIELIFEEKNAKDDDCWQVWDRELMDLA</sequence>
<evidence type="ECO:0000313" key="2">
    <source>
        <dbReference type="EMBL" id="AZQ94333.1"/>
    </source>
</evidence>
<dbReference type="InterPro" id="IPR003495">
    <property type="entry name" value="CobW/HypB/UreG_nucleotide-bd"/>
</dbReference>
<dbReference type="SUPFAM" id="SSF52540">
    <property type="entry name" value="P-loop containing nucleoside triphosphate hydrolases"/>
    <property type="match status" value="1"/>
</dbReference>
<dbReference type="PANTHER" id="PTHR13748:SF46">
    <property type="entry name" value="ZINC CHAPERONE YEIR"/>
    <property type="match status" value="1"/>
</dbReference>
<dbReference type="KEGG" id="mcs:DR90_21"/>
<accession>A0A3A9M7Q5</accession>
<evidence type="ECO:0000313" key="3">
    <source>
        <dbReference type="Proteomes" id="UP000280228"/>
    </source>
</evidence>
<organism evidence="2 3">
    <name type="scientific">Moraxella catarrhalis</name>
    <name type="common">Branhamella catarrhalis</name>
    <dbReference type="NCBI Taxonomy" id="480"/>
    <lineage>
        <taxon>Bacteria</taxon>
        <taxon>Pseudomonadati</taxon>
        <taxon>Pseudomonadota</taxon>
        <taxon>Gammaproteobacteria</taxon>
        <taxon>Moraxellales</taxon>
        <taxon>Moraxellaceae</taxon>
        <taxon>Moraxella</taxon>
    </lineage>
</organism>
<evidence type="ECO:0000259" key="1">
    <source>
        <dbReference type="Pfam" id="PF02492"/>
    </source>
</evidence>
<dbReference type="CDD" id="cd03112">
    <property type="entry name" value="CobW-like"/>
    <property type="match status" value="1"/>
</dbReference>
<dbReference type="EMBL" id="CP034662">
    <property type="protein sequence ID" value="AZQ94333.1"/>
    <property type="molecule type" value="Genomic_DNA"/>
</dbReference>
<dbReference type="Gene3D" id="3.40.50.300">
    <property type="entry name" value="P-loop containing nucleotide triphosphate hydrolases"/>
    <property type="match status" value="1"/>
</dbReference>
<dbReference type="PANTHER" id="PTHR13748">
    <property type="entry name" value="COBW-RELATED"/>
    <property type="match status" value="1"/>
</dbReference>
<dbReference type="AlphaFoldDB" id="A0A3A9M7Q5"/>
<dbReference type="Pfam" id="PF02492">
    <property type="entry name" value="cobW"/>
    <property type="match status" value="1"/>
</dbReference>
<feature type="domain" description="CobW/HypB/UreG nucleotide-binding" evidence="1">
    <location>
        <begin position="8"/>
        <end position="183"/>
    </location>
</feature>
<dbReference type="RefSeq" id="WP_003662122.1">
    <property type="nucleotide sequence ID" value="NZ_CP007669.1"/>
</dbReference>